<dbReference type="PANTHER" id="PTHR22893">
    <property type="entry name" value="NADH OXIDOREDUCTASE-RELATED"/>
    <property type="match status" value="1"/>
</dbReference>
<reference evidence="6 8" key="2">
    <citation type="submission" date="2018-12" db="EMBL/GenBank/DDBJ databases">
        <title>Legionella sp,whole genome shotgun sequence.</title>
        <authorList>
            <person name="Wu H."/>
        </authorList>
    </citation>
    <scope>NUCLEOTIDE SEQUENCE [LARGE SCALE GENOMIC DNA]</scope>
    <source>
        <strain evidence="8">km489</strain>
        <strain evidence="6">Km489</strain>
    </source>
</reference>
<sequence length="369" mass="40668">MTTNHEILFSPFNLRELTLKNRIVMAPLTRNRSIHGIDTPSELNAEYYAQRADAGLIIAEATQISPTGKGYAWTPGIYSSEQIAGWKLVTDAVHAKGGAIYLQLWHVGRISHPSLQPGGIAPVAPSAIAASGQRTFIENGTFVEVGVPRALKLSEIPRLIEDYRIAARNAILAGFDGVEIHAANGYLIHQFLCDGTNHRTDQYGGSIANRLRFALEVTATIVDEIGAHRTGIRLAPVSHANGVTDTAPAAVFFPLVRELSRFELAYVHVIEGETQGAREYYGFDFNALRKEFNGPWMVNNGYTLEMADEAVTSGYADLVAFGRYFISNPDLVMRFRKNAPLNELDRATLYGGSAKGYTDYPFLQSKQWM</sequence>
<evidence type="ECO:0000256" key="2">
    <source>
        <dbReference type="ARBA" id="ARBA00005979"/>
    </source>
</evidence>
<dbReference type="NCBIfam" id="NF007899">
    <property type="entry name" value="PRK10605.1"/>
    <property type="match status" value="1"/>
</dbReference>
<dbReference type="SUPFAM" id="SSF51395">
    <property type="entry name" value="FMN-linked oxidoreductases"/>
    <property type="match status" value="1"/>
</dbReference>
<keyword evidence="8" id="KW-1185">Reference proteome</keyword>
<dbReference type="EMBL" id="RZGX01000001">
    <property type="protein sequence ID" value="RUR26401.1"/>
    <property type="molecule type" value="Genomic_DNA"/>
</dbReference>
<comment type="cofactor">
    <cofactor evidence="1">
        <name>FMN</name>
        <dbReference type="ChEBI" id="CHEBI:58210"/>
    </cofactor>
</comment>
<dbReference type="FunFam" id="3.20.20.70:FF:000059">
    <property type="entry name" value="N-ethylmaleimide reductase, FMN-linked"/>
    <property type="match status" value="1"/>
</dbReference>
<accession>A0A317U190</accession>
<dbReference type="InterPro" id="IPR013785">
    <property type="entry name" value="Aldolase_TIM"/>
</dbReference>
<evidence type="ECO:0000313" key="8">
    <source>
        <dbReference type="Proteomes" id="UP000287374"/>
    </source>
</evidence>
<dbReference type="Gene3D" id="3.20.20.70">
    <property type="entry name" value="Aldolase class I"/>
    <property type="match status" value="1"/>
</dbReference>
<dbReference type="AlphaFoldDB" id="A0A317U190"/>
<evidence type="ECO:0000256" key="3">
    <source>
        <dbReference type="ARBA" id="ARBA00023002"/>
    </source>
</evidence>
<dbReference type="OrthoDB" id="8523426at2"/>
<dbReference type="InterPro" id="IPR045247">
    <property type="entry name" value="Oye-like"/>
</dbReference>
<dbReference type="GO" id="GO:0010181">
    <property type="term" value="F:FMN binding"/>
    <property type="evidence" value="ECO:0007669"/>
    <property type="project" value="InterPro"/>
</dbReference>
<dbReference type="CDD" id="cd02933">
    <property type="entry name" value="OYE_like_FMN"/>
    <property type="match status" value="1"/>
</dbReference>
<evidence type="ECO:0000313" key="7">
    <source>
        <dbReference type="Proteomes" id="UP000247152"/>
    </source>
</evidence>
<dbReference type="GO" id="GO:0005829">
    <property type="term" value="C:cytosol"/>
    <property type="evidence" value="ECO:0007669"/>
    <property type="project" value="TreeGrafter"/>
</dbReference>
<dbReference type="Pfam" id="PF00724">
    <property type="entry name" value="Oxidored_FMN"/>
    <property type="match status" value="1"/>
</dbReference>
<dbReference type="PANTHER" id="PTHR22893:SF91">
    <property type="entry name" value="NADPH DEHYDROGENASE 2-RELATED"/>
    <property type="match status" value="1"/>
</dbReference>
<feature type="domain" description="NADH:flavin oxidoreductase/NADH oxidase N-terminal" evidence="4">
    <location>
        <begin position="8"/>
        <end position="342"/>
    </location>
</feature>
<dbReference type="Proteomes" id="UP000247152">
    <property type="component" value="Unassembled WGS sequence"/>
</dbReference>
<comment type="caution">
    <text evidence="5">The sequence shown here is derived from an EMBL/GenBank/DDBJ whole genome shotgun (WGS) entry which is preliminary data.</text>
</comment>
<reference evidence="5 7" key="1">
    <citation type="submission" date="2018-05" db="EMBL/GenBank/DDBJ databases">
        <title>Legionella qingyii sp.nov., whole genome shotgun sequence.</title>
        <authorList>
            <person name="Wu H."/>
            <person name="Zhu Q."/>
            <person name="Hu C."/>
        </authorList>
    </citation>
    <scope>NUCLEOTIDE SEQUENCE [LARGE SCALE GENOMIC DNA]</scope>
    <source>
        <strain evidence="5 7">HEB18</strain>
    </source>
</reference>
<dbReference type="Proteomes" id="UP000287374">
    <property type="component" value="Unassembled WGS sequence"/>
</dbReference>
<dbReference type="RefSeq" id="WP_110143247.1">
    <property type="nucleotide sequence ID" value="NZ_QHJG01000022.1"/>
</dbReference>
<proteinExistence type="inferred from homology"/>
<dbReference type="InterPro" id="IPR001155">
    <property type="entry name" value="OxRdtase_FMN_N"/>
</dbReference>
<dbReference type="GO" id="GO:0016628">
    <property type="term" value="F:oxidoreductase activity, acting on the CH-CH group of donors, NAD or NADP as acceptor"/>
    <property type="evidence" value="ECO:0007669"/>
    <property type="project" value="UniProtKB-ARBA"/>
</dbReference>
<evidence type="ECO:0000259" key="4">
    <source>
        <dbReference type="Pfam" id="PF00724"/>
    </source>
</evidence>
<gene>
    <name evidence="5" type="ORF">DGG96_13855</name>
    <name evidence="6" type="ORF">ELY20_00305</name>
</gene>
<organism evidence="5 7">
    <name type="scientific">Legionella qingyii</name>
    <dbReference type="NCBI Taxonomy" id="2184757"/>
    <lineage>
        <taxon>Bacteria</taxon>
        <taxon>Pseudomonadati</taxon>
        <taxon>Pseudomonadota</taxon>
        <taxon>Gammaproteobacteria</taxon>
        <taxon>Legionellales</taxon>
        <taxon>Legionellaceae</taxon>
        <taxon>Legionella</taxon>
    </lineage>
</organism>
<comment type="similarity">
    <text evidence="2">Belongs to the NADH:flavin oxidoreductase/NADH oxidase family.</text>
</comment>
<name>A0A317U190_9GAMM</name>
<dbReference type="EMBL" id="QHJG01000022">
    <property type="protein sequence ID" value="PWY54995.1"/>
    <property type="molecule type" value="Genomic_DNA"/>
</dbReference>
<keyword evidence="3" id="KW-0560">Oxidoreductase</keyword>
<protein>
    <submittedName>
        <fullName evidence="5">Alkene reductase</fullName>
    </submittedName>
</protein>
<evidence type="ECO:0000313" key="6">
    <source>
        <dbReference type="EMBL" id="RUR26401.1"/>
    </source>
</evidence>
<evidence type="ECO:0000313" key="5">
    <source>
        <dbReference type="EMBL" id="PWY54995.1"/>
    </source>
</evidence>
<evidence type="ECO:0000256" key="1">
    <source>
        <dbReference type="ARBA" id="ARBA00001917"/>
    </source>
</evidence>